<evidence type="ECO:0000313" key="2">
    <source>
        <dbReference type="Proteomes" id="UP001149163"/>
    </source>
</evidence>
<gene>
    <name evidence="1" type="ORF">N7482_001513</name>
</gene>
<dbReference type="RefSeq" id="XP_056547244.1">
    <property type="nucleotide sequence ID" value="XM_056683638.1"/>
</dbReference>
<reference evidence="1" key="1">
    <citation type="submission" date="2022-11" db="EMBL/GenBank/DDBJ databases">
        <authorList>
            <person name="Petersen C."/>
        </authorList>
    </citation>
    <scope>NUCLEOTIDE SEQUENCE</scope>
    <source>
        <strain evidence="1">IBT 26290</strain>
    </source>
</reference>
<dbReference type="AlphaFoldDB" id="A0A9W9IHB6"/>
<dbReference type="Proteomes" id="UP001149163">
    <property type="component" value="Unassembled WGS sequence"/>
</dbReference>
<dbReference type="EMBL" id="JAPQKN010000001">
    <property type="protein sequence ID" value="KAJ5175636.1"/>
    <property type="molecule type" value="Genomic_DNA"/>
</dbReference>
<name>A0A9W9IHB6_9EURO</name>
<organism evidence="1 2">
    <name type="scientific">Penicillium canariense</name>
    <dbReference type="NCBI Taxonomy" id="189055"/>
    <lineage>
        <taxon>Eukaryota</taxon>
        <taxon>Fungi</taxon>
        <taxon>Dikarya</taxon>
        <taxon>Ascomycota</taxon>
        <taxon>Pezizomycotina</taxon>
        <taxon>Eurotiomycetes</taxon>
        <taxon>Eurotiomycetidae</taxon>
        <taxon>Eurotiales</taxon>
        <taxon>Aspergillaceae</taxon>
        <taxon>Penicillium</taxon>
    </lineage>
</organism>
<evidence type="ECO:0000313" key="1">
    <source>
        <dbReference type="EMBL" id="KAJ5175636.1"/>
    </source>
</evidence>
<sequence>MAPSEPFLEHQIIKKYLQNVVPGCLEDRVKHLWTQILRHYFPLEENYGIEREPYASESGLGAVDLLVTGLLRREIYKVLFLEAKRAPSSGGNITLQAWREAHDQLQRNINKWGHRKSNIPVYGLVVIGHYVRFYVIGCNQVSLAPFERQETLSLKTNANRVHDLLSSMETLIATSLK</sequence>
<dbReference type="OrthoDB" id="5315444at2759"/>
<comment type="caution">
    <text evidence="1">The sequence shown here is derived from an EMBL/GenBank/DDBJ whole genome shotgun (WGS) entry which is preliminary data.</text>
</comment>
<keyword evidence="2" id="KW-1185">Reference proteome</keyword>
<accession>A0A9W9IHB6</accession>
<dbReference type="GeneID" id="81422814"/>
<proteinExistence type="predicted"/>
<protein>
    <submittedName>
        <fullName evidence="1">Uncharacterized protein</fullName>
    </submittedName>
</protein>
<reference evidence="1" key="2">
    <citation type="journal article" date="2023" name="IMA Fungus">
        <title>Comparative genomic study of the Penicillium genus elucidates a diverse pangenome and 15 lateral gene transfer events.</title>
        <authorList>
            <person name="Petersen C."/>
            <person name="Sorensen T."/>
            <person name="Nielsen M.R."/>
            <person name="Sondergaard T.E."/>
            <person name="Sorensen J.L."/>
            <person name="Fitzpatrick D.A."/>
            <person name="Frisvad J.C."/>
            <person name="Nielsen K.L."/>
        </authorList>
    </citation>
    <scope>NUCLEOTIDE SEQUENCE</scope>
    <source>
        <strain evidence="1">IBT 26290</strain>
    </source>
</reference>